<keyword evidence="2" id="KW-0175">Coiled coil</keyword>
<organism evidence="4 5">
    <name type="scientific">Mytilus galloprovincialis</name>
    <name type="common">Mediterranean mussel</name>
    <dbReference type="NCBI Taxonomy" id="29158"/>
    <lineage>
        <taxon>Eukaryota</taxon>
        <taxon>Metazoa</taxon>
        <taxon>Spiralia</taxon>
        <taxon>Lophotrochozoa</taxon>
        <taxon>Mollusca</taxon>
        <taxon>Bivalvia</taxon>
        <taxon>Autobranchia</taxon>
        <taxon>Pteriomorphia</taxon>
        <taxon>Mytilida</taxon>
        <taxon>Mytiloidea</taxon>
        <taxon>Mytilidae</taxon>
        <taxon>Mytilinae</taxon>
        <taxon>Mytilus</taxon>
    </lineage>
</organism>
<dbReference type="SUPFAM" id="SSF101898">
    <property type="entry name" value="NHL repeat"/>
    <property type="match status" value="1"/>
</dbReference>
<comment type="caution">
    <text evidence="4">The sequence shown here is derived from an EMBL/GenBank/DDBJ whole genome shotgun (WGS) entry which is preliminary data.</text>
</comment>
<keyword evidence="4" id="KW-0012">Acyltransferase</keyword>
<dbReference type="GO" id="GO:0008270">
    <property type="term" value="F:zinc ion binding"/>
    <property type="evidence" value="ECO:0007669"/>
    <property type="project" value="UniProtKB-KW"/>
</dbReference>
<evidence type="ECO:0000259" key="3">
    <source>
        <dbReference type="PROSITE" id="PS50119"/>
    </source>
</evidence>
<dbReference type="Pfam" id="PF00643">
    <property type="entry name" value="zf-B_box"/>
    <property type="match status" value="1"/>
</dbReference>
<dbReference type="InterPro" id="IPR000315">
    <property type="entry name" value="Znf_B-box"/>
</dbReference>
<dbReference type="CDD" id="cd19757">
    <property type="entry name" value="Bbox1"/>
    <property type="match status" value="1"/>
</dbReference>
<dbReference type="SUPFAM" id="SSF57845">
    <property type="entry name" value="B-box zinc-binding domain"/>
    <property type="match status" value="1"/>
</dbReference>
<dbReference type="Proteomes" id="UP000596742">
    <property type="component" value="Unassembled WGS sequence"/>
</dbReference>
<dbReference type="InterPro" id="IPR011042">
    <property type="entry name" value="6-blade_b-propeller_TolB-like"/>
</dbReference>
<name>A0A8B6E367_MYTGA</name>
<dbReference type="CDD" id="cd19776">
    <property type="entry name" value="Bbox2_TRIM25_C-IV"/>
    <property type="match status" value="1"/>
</dbReference>
<accession>A0A8B6E367</accession>
<keyword evidence="1" id="KW-0863">Zinc-finger</keyword>
<dbReference type="OrthoDB" id="6101884at2759"/>
<keyword evidence="1" id="KW-0479">Metal-binding</keyword>
<feature type="coiled-coil region" evidence="2">
    <location>
        <begin position="116"/>
        <end position="179"/>
    </location>
</feature>
<dbReference type="EMBL" id="UYJE01004430">
    <property type="protein sequence ID" value="VDI27959.1"/>
    <property type="molecule type" value="Genomic_DNA"/>
</dbReference>
<dbReference type="PROSITE" id="PS50119">
    <property type="entry name" value="ZF_BBOX"/>
    <property type="match status" value="2"/>
</dbReference>
<dbReference type="PANTHER" id="PTHR25462">
    <property type="entry name" value="BONUS, ISOFORM C-RELATED"/>
    <property type="match status" value="1"/>
</dbReference>
<evidence type="ECO:0000313" key="4">
    <source>
        <dbReference type="EMBL" id="VDI27959.1"/>
    </source>
</evidence>
<reference evidence="4" key="1">
    <citation type="submission" date="2018-11" db="EMBL/GenBank/DDBJ databases">
        <authorList>
            <person name="Alioto T."/>
            <person name="Alioto T."/>
        </authorList>
    </citation>
    <scope>NUCLEOTIDE SEQUENCE</scope>
</reference>
<proteinExistence type="predicted"/>
<evidence type="ECO:0000256" key="2">
    <source>
        <dbReference type="SAM" id="Coils"/>
    </source>
</evidence>
<evidence type="ECO:0000313" key="5">
    <source>
        <dbReference type="Proteomes" id="UP000596742"/>
    </source>
</evidence>
<gene>
    <name evidence="4" type="ORF">MGAL_10B087942</name>
</gene>
<dbReference type="GO" id="GO:0061630">
    <property type="term" value="F:ubiquitin protein ligase activity"/>
    <property type="evidence" value="ECO:0007669"/>
    <property type="project" value="UniProtKB-EC"/>
</dbReference>
<keyword evidence="5" id="KW-1185">Reference proteome</keyword>
<keyword evidence="4" id="KW-0808">Transferase</keyword>
<keyword evidence="1" id="KW-0862">Zinc</keyword>
<evidence type="ECO:0000256" key="1">
    <source>
        <dbReference type="PROSITE-ProRule" id="PRU00024"/>
    </source>
</evidence>
<dbReference type="AlphaFoldDB" id="A0A8B6E367"/>
<feature type="domain" description="B box-type" evidence="3">
    <location>
        <begin position="62"/>
        <end position="103"/>
    </location>
</feature>
<protein>
    <submittedName>
        <fullName evidence="4">Tripartite motif-containing protein 28</fullName>
        <ecNumber evidence="4">2.3.2.27</ecNumber>
    </submittedName>
</protein>
<dbReference type="Gene3D" id="2.120.10.30">
    <property type="entry name" value="TolB, C-terminal domain"/>
    <property type="match status" value="1"/>
</dbReference>
<dbReference type="PANTHER" id="PTHR25462:SF296">
    <property type="entry name" value="MEIOTIC P26, ISOFORM F"/>
    <property type="match status" value="1"/>
</dbReference>
<dbReference type="Gene3D" id="3.30.160.60">
    <property type="entry name" value="Classic Zinc Finger"/>
    <property type="match status" value="1"/>
</dbReference>
<feature type="domain" description="B box-type" evidence="3">
    <location>
        <begin position="2"/>
        <end position="52"/>
    </location>
</feature>
<sequence length="555" mass="63141">MSDLILCGPCGNEDNNRNAVKWCTVCEEGLCTNCEKVHQSIKTTKNHSVIPTEDYRQIKNISVSLKCKDHDKRLELYCKTHDVAVCLDCVPSQHRTCIDVIPLDKAAENAKHSTALADLEDTLSRSLKNLQQIISDRDSALEKLDDQRQTIKNEINDTRERIIKKIEDLEQKLLLELDRQHGHCKSEVSNLQKRLKSSERDLCCLREQTSQLKSFASDIQLFLGTRQIKGTVFKEVESVKEGIKSVENSEINLQFHPYVMALLNEVEPLGEISVKNTKNSLPFKEANVDQAQVQRQDPEMKGIESVRIQLKKRFAVKQKGFLTFELTGCAMLTNGNLLMANYHGNTILMEYSEDGNRVRDIPCSRPPFDLTIIETNYIAVSYGSRKYIEILNLENNTVERKVKFENDCYGISYQDSKLVVITGGIVIIDIEGKVLKTFYFDCGIYLETTKDRIYFTTKKGHTVNCISMAGKEIWVHKDESLVKPHGIAVDDHQNVFVVDPKSKSLTVIQPDGKFSKTLITKAIELNLASSLHFNKEKQVLILCTELGYAVLYDFY</sequence>
<dbReference type="Gene3D" id="4.10.830.40">
    <property type="match status" value="1"/>
</dbReference>
<dbReference type="EC" id="2.3.2.27" evidence="4"/>
<dbReference type="InterPro" id="IPR047153">
    <property type="entry name" value="TRIM45/56/19-like"/>
</dbReference>